<dbReference type="KEGG" id="sflv:IC614_02830"/>
<dbReference type="RefSeq" id="WP_200972225.1">
    <property type="nucleotide sequence ID" value="NZ_CP065592.1"/>
</dbReference>
<dbReference type="Proteomes" id="UP000594873">
    <property type="component" value="Chromosome"/>
</dbReference>
<proteinExistence type="predicted"/>
<accession>A0A7T2LMR6</accession>
<sequence>MKAEGYTFTEEQVNSGLAAMTGQFRASDIENALEQAGVPRSHHLDGRWGGLGVPCMRGADRLLQRERKAGRITHLGNGIWERISQ</sequence>
<keyword evidence="2" id="KW-1185">Reference proteome</keyword>
<dbReference type="EMBL" id="CP065592">
    <property type="protein sequence ID" value="QPQ55553.1"/>
    <property type="molecule type" value="Genomic_DNA"/>
</dbReference>
<organism evidence="1 2">
    <name type="scientific">Allosphingosinicella flava</name>
    <dbReference type="NCBI Taxonomy" id="2771430"/>
    <lineage>
        <taxon>Bacteria</taxon>
        <taxon>Pseudomonadati</taxon>
        <taxon>Pseudomonadota</taxon>
        <taxon>Alphaproteobacteria</taxon>
        <taxon>Sphingomonadales</taxon>
        <taxon>Sphingomonadaceae</taxon>
        <taxon>Allosphingosinicella</taxon>
    </lineage>
</organism>
<gene>
    <name evidence="1" type="ORF">IC614_02830</name>
</gene>
<evidence type="ECO:0000313" key="1">
    <source>
        <dbReference type="EMBL" id="QPQ55553.1"/>
    </source>
</evidence>
<name>A0A7T2LMR6_9SPHN</name>
<evidence type="ECO:0000313" key="2">
    <source>
        <dbReference type="Proteomes" id="UP000594873"/>
    </source>
</evidence>
<dbReference type="AlphaFoldDB" id="A0A7T2LMR6"/>
<protein>
    <submittedName>
        <fullName evidence="1">Uncharacterized protein</fullName>
    </submittedName>
</protein>
<reference evidence="1 2" key="1">
    <citation type="submission" date="2020-11" db="EMBL/GenBank/DDBJ databases">
        <title>Genome seq and assembly of Sphingosinicella sp.</title>
        <authorList>
            <person name="Chhetri G."/>
        </authorList>
    </citation>
    <scope>NUCLEOTIDE SEQUENCE [LARGE SCALE GENOMIC DNA]</scope>
    <source>
        <strain evidence="1 2">UDD2</strain>
    </source>
</reference>